<feature type="transmembrane region" description="Helical" evidence="1">
    <location>
        <begin position="145"/>
        <end position="164"/>
    </location>
</feature>
<evidence type="ECO:0000313" key="2">
    <source>
        <dbReference type="EMBL" id="TYP78208.1"/>
    </source>
</evidence>
<feature type="transmembrane region" description="Helical" evidence="1">
    <location>
        <begin position="215"/>
        <end position="236"/>
    </location>
</feature>
<feature type="transmembrane region" description="Helical" evidence="1">
    <location>
        <begin position="95"/>
        <end position="118"/>
    </location>
</feature>
<dbReference type="EMBL" id="VNHS01000002">
    <property type="protein sequence ID" value="TYP78208.1"/>
    <property type="molecule type" value="Genomic_DNA"/>
</dbReference>
<evidence type="ECO:0000256" key="1">
    <source>
        <dbReference type="SAM" id="Phobius"/>
    </source>
</evidence>
<name>A0A5S5CHW9_9BACL</name>
<dbReference type="OrthoDB" id="2112835at2"/>
<keyword evidence="1" id="KW-0472">Membrane</keyword>
<dbReference type="RefSeq" id="WP_148928655.1">
    <property type="nucleotide sequence ID" value="NZ_VNHS01000002.1"/>
</dbReference>
<comment type="caution">
    <text evidence="2">The sequence shown here is derived from an EMBL/GenBank/DDBJ whole genome shotgun (WGS) entry which is preliminary data.</text>
</comment>
<feature type="transmembrane region" description="Helical" evidence="1">
    <location>
        <begin position="176"/>
        <end position="203"/>
    </location>
</feature>
<keyword evidence="1" id="KW-0812">Transmembrane</keyword>
<protein>
    <recommendedName>
        <fullName evidence="4">ABC-2 type transport system permease protein</fullName>
    </recommendedName>
</protein>
<reference evidence="2 3" key="1">
    <citation type="submission" date="2019-07" db="EMBL/GenBank/DDBJ databases">
        <title>Genomic Encyclopedia of Type Strains, Phase III (KMG-III): the genomes of soil and plant-associated and newly described type strains.</title>
        <authorList>
            <person name="Whitman W."/>
        </authorList>
    </citation>
    <scope>NUCLEOTIDE SEQUENCE [LARGE SCALE GENOMIC DNA]</scope>
    <source>
        <strain evidence="2 3">BL24</strain>
    </source>
</reference>
<dbReference type="Proteomes" id="UP000323257">
    <property type="component" value="Unassembled WGS sequence"/>
</dbReference>
<keyword evidence="3" id="KW-1185">Reference proteome</keyword>
<evidence type="ECO:0000313" key="3">
    <source>
        <dbReference type="Proteomes" id="UP000323257"/>
    </source>
</evidence>
<gene>
    <name evidence="2" type="ORF">BCM02_102785</name>
</gene>
<organism evidence="2 3">
    <name type="scientific">Paenibacillus methanolicus</name>
    <dbReference type="NCBI Taxonomy" id="582686"/>
    <lineage>
        <taxon>Bacteria</taxon>
        <taxon>Bacillati</taxon>
        <taxon>Bacillota</taxon>
        <taxon>Bacilli</taxon>
        <taxon>Bacillales</taxon>
        <taxon>Paenibacillaceae</taxon>
        <taxon>Paenibacillus</taxon>
    </lineage>
</organism>
<feature type="transmembrane region" description="Helical" evidence="1">
    <location>
        <begin position="43"/>
        <end position="66"/>
    </location>
</feature>
<dbReference type="AlphaFoldDB" id="A0A5S5CHW9"/>
<sequence>MGFRNLFRKEMKSLFPLFAVYGIAVTAAQVIVKFKSGGWGTDAPLVISLLMPLLFAAVLTIGAGYFQLSTEWRTNTIYLLLSLPIRGWKVLTAKLVALMVLLVGTLLWVSGSFSLILLRSMWKTLFSDQVFGEIPLTMLNVAGNSLWMCLLTIVLFVMLAQFAFLCGQLVTRFRWLVALAAFFAGLWLIFRAAPLLSMLLAWLPDIRFGGELDDVIYLHSGMFVALVLLAAGLMWLNGYLFEKVVEV</sequence>
<evidence type="ECO:0008006" key="4">
    <source>
        <dbReference type="Google" id="ProtNLM"/>
    </source>
</evidence>
<proteinExistence type="predicted"/>
<keyword evidence="1" id="KW-1133">Transmembrane helix</keyword>
<accession>A0A5S5CHW9</accession>